<dbReference type="EMBL" id="BQFW01000011">
    <property type="protein sequence ID" value="GJJ75409.1"/>
    <property type="molecule type" value="Genomic_DNA"/>
</dbReference>
<protein>
    <submittedName>
        <fullName evidence="2">Uncharacterized protein</fullName>
    </submittedName>
</protein>
<proteinExistence type="predicted"/>
<dbReference type="Proteomes" id="UP000827284">
    <property type="component" value="Unassembled WGS sequence"/>
</dbReference>
<evidence type="ECO:0000313" key="3">
    <source>
        <dbReference type="Proteomes" id="UP000827284"/>
    </source>
</evidence>
<comment type="caution">
    <text evidence="2">The sequence shown here is derived from an EMBL/GenBank/DDBJ whole genome shotgun (WGS) entry which is preliminary data.</text>
</comment>
<feature type="compositionally biased region" description="Basic and acidic residues" evidence="1">
    <location>
        <begin position="185"/>
        <end position="198"/>
    </location>
</feature>
<organism evidence="2 3">
    <name type="scientific">Entomortierella parvispora</name>
    <dbReference type="NCBI Taxonomy" id="205924"/>
    <lineage>
        <taxon>Eukaryota</taxon>
        <taxon>Fungi</taxon>
        <taxon>Fungi incertae sedis</taxon>
        <taxon>Mucoromycota</taxon>
        <taxon>Mortierellomycotina</taxon>
        <taxon>Mortierellomycetes</taxon>
        <taxon>Mortierellales</taxon>
        <taxon>Mortierellaceae</taxon>
        <taxon>Entomortierella</taxon>
    </lineage>
</organism>
<feature type="region of interest" description="Disordered" evidence="1">
    <location>
        <begin position="178"/>
        <end position="204"/>
    </location>
</feature>
<sequence>MTSKKANRLDERDRGARNLLREEPDNMVPSGAIDWVQRRIERGEEISMITFSHAFGLTREEDAHEAFTSLLSLTLLPAKLRASVIHTYELWRKNEGVIYWSWRAAGRKVDVSTGMTVEDLVDRGQRFTRKILRSTGAGEVVAQSQGWTSTSQMQGSATGATADPDLLGLFRDPVVVDRSSNADDQSLKRQSREDERKAKGSKVRKVIKNAQKKEDKSHEGLQQAQALRQRRTERFENLDASLFWILESSGRAVERVLYEASLKEGASISIRSYLIDVACETTKELFSEDEWIEIMEHTSFELPTLSTSTDQYLAALRLCLLRGRHPRNVRPSQLLQQSLIAGTQGSTEDHDHCLALKTAIEWHSLYNKKPSAFGVQDLSEAWWARKAWPAWLDLLDDVEGIFMVDGEKMGIDSSRRKNNGRQFKSEESSRKRVGRKLDLVCRDEIKMHDWMVVERMRAWDAQSTKYLKEMDHVVVRETVTIARNRMGEVPSQFKSTCRFFGGYTGGCGFTTIQIKPANCMSYVLLMERSPVFVLPPVIGDLVSQFRGLTKILQTRAALRATIEKYRELQMATLENVENEDYLDVEADNSWLYEKDPTVDLSSSMLVASSPVGPPASPCDSIIVNEEE</sequence>
<accession>A0A9P3HET2</accession>
<reference evidence="2" key="1">
    <citation type="submission" date="2021-11" db="EMBL/GenBank/DDBJ databases">
        <authorList>
            <person name="Herlambang A."/>
            <person name="Guo Y."/>
            <person name="Takashima Y."/>
            <person name="Nishizawa T."/>
        </authorList>
    </citation>
    <scope>NUCLEOTIDE SEQUENCE</scope>
    <source>
        <strain evidence="2">E1425</strain>
    </source>
</reference>
<feature type="compositionally biased region" description="Polar residues" evidence="1">
    <location>
        <begin position="142"/>
        <end position="159"/>
    </location>
</feature>
<gene>
    <name evidence="2" type="ORF">EMPS_07767</name>
</gene>
<dbReference type="OrthoDB" id="2427805at2759"/>
<feature type="region of interest" description="Disordered" evidence="1">
    <location>
        <begin position="142"/>
        <end position="165"/>
    </location>
</feature>
<name>A0A9P3HET2_9FUNG</name>
<evidence type="ECO:0000313" key="2">
    <source>
        <dbReference type="EMBL" id="GJJ75409.1"/>
    </source>
</evidence>
<feature type="compositionally biased region" description="Basic and acidic residues" evidence="1">
    <location>
        <begin position="7"/>
        <end position="22"/>
    </location>
</feature>
<feature type="region of interest" description="Disordered" evidence="1">
    <location>
        <begin position="1"/>
        <end position="22"/>
    </location>
</feature>
<keyword evidence="3" id="KW-1185">Reference proteome</keyword>
<evidence type="ECO:0000256" key="1">
    <source>
        <dbReference type="SAM" id="MobiDB-lite"/>
    </source>
</evidence>
<dbReference type="AlphaFoldDB" id="A0A9P3HET2"/>
<reference evidence="2" key="2">
    <citation type="journal article" date="2022" name="Microbiol. Resour. Announc.">
        <title>Whole-Genome Sequence of Entomortierella parvispora E1425, a Mucoromycotan Fungus Associated with Burkholderiaceae-Related Endosymbiotic Bacteria.</title>
        <authorList>
            <person name="Herlambang A."/>
            <person name="Guo Y."/>
            <person name="Takashima Y."/>
            <person name="Narisawa K."/>
            <person name="Ohta H."/>
            <person name="Nishizawa T."/>
        </authorList>
    </citation>
    <scope>NUCLEOTIDE SEQUENCE</scope>
    <source>
        <strain evidence="2">E1425</strain>
    </source>
</reference>